<dbReference type="EMBL" id="JH651045">
    <property type="protein sequence ID" value="EXA30577.1"/>
    <property type="molecule type" value="Genomic_DNA"/>
</dbReference>
<name>W9NKN4_FUSOX</name>
<feature type="region of interest" description="Disordered" evidence="1">
    <location>
        <begin position="1"/>
        <end position="28"/>
    </location>
</feature>
<dbReference type="Proteomes" id="UP000030751">
    <property type="component" value="Unassembled WGS sequence"/>
</dbReference>
<sequence length="45" mass="5276">MQGSASRQHHRGEEIHKVVQLPSSGLSQDSEKRLLAFEKWRMDRE</sequence>
<gene>
    <name evidence="2" type="ORF">FOVG_18065</name>
</gene>
<reference evidence="2" key="2">
    <citation type="submission" date="2012-05" db="EMBL/GenBank/DDBJ databases">
        <title>Annotation of the Genome Sequence of Fusarium oxysporum HDV247.</title>
        <authorList>
            <consortium name="The Broad Institute Genomics Platform"/>
            <person name="Ma L.-J."/>
            <person name="Corby-Kistler H."/>
            <person name="Broz K."/>
            <person name="Gale L.R."/>
            <person name="Jonkers W."/>
            <person name="O'Donnell K."/>
            <person name="Ploetz R."/>
            <person name="Steinberg C."/>
            <person name="Schwartz D.C."/>
            <person name="VanEtten H."/>
            <person name="Zhou S."/>
            <person name="Young S.K."/>
            <person name="Zeng Q."/>
            <person name="Gargeya S."/>
            <person name="Fitzgerald M."/>
            <person name="Abouelleil A."/>
            <person name="Alvarado L."/>
            <person name="Chapman S.B."/>
            <person name="Gainer-Dewar J."/>
            <person name="Goldberg J."/>
            <person name="Griggs A."/>
            <person name="Gujja S."/>
            <person name="Hansen M."/>
            <person name="Howarth C."/>
            <person name="Imamovic A."/>
            <person name="Ireland A."/>
            <person name="Larimer J."/>
            <person name="McCowan C."/>
            <person name="Murphy C."/>
            <person name="Pearson M."/>
            <person name="Poon T.W."/>
            <person name="Priest M."/>
            <person name="Roberts A."/>
            <person name="Saif S."/>
            <person name="Shea T."/>
            <person name="Sykes S."/>
            <person name="Wortman J."/>
            <person name="Nusbaum C."/>
            <person name="Birren B."/>
        </authorList>
    </citation>
    <scope>NUCLEOTIDE SEQUENCE</scope>
    <source>
        <strain evidence="2">HDV247</strain>
    </source>
</reference>
<evidence type="ECO:0000313" key="2">
    <source>
        <dbReference type="EMBL" id="EXA30577.1"/>
    </source>
</evidence>
<organism evidence="2">
    <name type="scientific">Fusarium oxysporum f. sp. pisi HDV247</name>
    <dbReference type="NCBI Taxonomy" id="1080344"/>
    <lineage>
        <taxon>Eukaryota</taxon>
        <taxon>Fungi</taxon>
        <taxon>Dikarya</taxon>
        <taxon>Ascomycota</taxon>
        <taxon>Pezizomycotina</taxon>
        <taxon>Sordariomycetes</taxon>
        <taxon>Hypocreomycetidae</taxon>
        <taxon>Hypocreales</taxon>
        <taxon>Nectriaceae</taxon>
        <taxon>Fusarium</taxon>
        <taxon>Fusarium oxysporum species complex</taxon>
    </lineage>
</organism>
<dbReference type="AlphaFoldDB" id="W9NKN4"/>
<reference evidence="2" key="1">
    <citation type="submission" date="2011-10" db="EMBL/GenBank/DDBJ databases">
        <title>The Genome Sequence of Fusarium oxysporum HDV247.</title>
        <authorList>
            <consortium name="The Broad Institute Genome Sequencing Platform"/>
            <person name="Ma L.-J."/>
            <person name="Gale L.R."/>
            <person name="Schwartz D.C."/>
            <person name="Zhou S."/>
            <person name="Corby-Kistler H."/>
            <person name="Young S.K."/>
            <person name="Zeng Q."/>
            <person name="Gargeya S."/>
            <person name="Fitzgerald M."/>
            <person name="Haas B."/>
            <person name="Abouelleil A."/>
            <person name="Alvarado L."/>
            <person name="Arachchi H.M."/>
            <person name="Berlin A."/>
            <person name="Brown A."/>
            <person name="Chapman S.B."/>
            <person name="Chen Z."/>
            <person name="Dunbar C."/>
            <person name="Freedman E."/>
            <person name="Gearin G."/>
            <person name="Goldberg J."/>
            <person name="Griggs A."/>
            <person name="Gujja S."/>
            <person name="Heiman D."/>
            <person name="Howarth C."/>
            <person name="Larson L."/>
            <person name="Lui A."/>
            <person name="MacDonald P.J.P."/>
            <person name="Montmayeur A."/>
            <person name="Murphy C."/>
            <person name="Neiman D."/>
            <person name="Pearson M."/>
            <person name="Priest M."/>
            <person name="Roberts A."/>
            <person name="Saif S."/>
            <person name="Shea T."/>
            <person name="Shenoy N."/>
            <person name="Sisk P."/>
            <person name="Stolte C."/>
            <person name="Sykes S."/>
            <person name="Wortman J."/>
            <person name="Nusbaum C."/>
            <person name="Birren B."/>
        </authorList>
    </citation>
    <scope>NUCLEOTIDE SEQUENCE [LARGE SCALE GENOMIC DNA]</scope>
    <source>
        <strain evidence="2">HDV247</strain>
    </source>
</reference>
<proteinExistence type="predicted"/>
<protein>
    <submittedName>
        <fullName evidence="2">Uncharacterized protein</fullName>
    </submittedName>
</protein>
<dbReference type="HOGENOM" id="CLU_3207701_0_0_1"/>
<accession>W9NKN4</accession>
<evidence type="ECO:0000256" key="1">
    <source>
        <dbReference type="SAM" id="MobiDB-lite"/>
    </source>
</evidence>